<gene>
    <name evidence="1" type="ORF">CQY20_33450</name>
</gene>
<evidence type="ECO:0000313" key="1">
    <source>
        <dbReference type="EMBL" id="PEG32956.1"/>
    </source>
</evidence>
<evidence type="ECO:0000313" key="2">
    <source>
        <dbReference type="Proteomes" id="UP000220914"/>
    </source>
</evidence>
<reference evidence="1 2" key="1">
    <citation type="submission" date="2017-10" db="EMBL/GenBank/DDBJ databases">
        <title>The new phylogeny of genus Mycobacterium.</title>
        <authorList>
            <person name="Tortoli E."/>
            <person name="Trovato A."/>
            <person name="Cirillo D.M."/>
        </authorList>
    </citation>
    <scope>NUCLEOTIDE SEQUENCE [LARGE SCALE GENOMIC DNA]</scope>
    <source>
        <strain evidence="1 2">CCUG37673</strain>
    </source>
</reference>
<sequence length="128" mass="13648">MFDDLSGEEIATQQDRIAAAALASARRVASTCLADGPGLGLEPDRITDVLIRRDAADPVFERLAPFEERWALLVIRLLHAVLDPAPAVADAHARGASWADIGGALGIARQTAHNRFSGKVVSEELVPK</sequence>
<dbReference type="EMBL" id="PDCP01000177">
    <property type="protein sequence ID" value="PEG32956.1"/>
    <property type="molecule type" value="Genomic_DNA"/>
</dbReference>
<name>A0A2A7MMQ5_MYCAG</name>
<organism evidence="1 2">
    <name type="scientific">Mycolicibacterium agri</name>
    <name type="common">Mycobacterium agri</name>
    <dbReference type="NCBI Taxonomy" id="36811"/>
    <lineage>
        <taxon>Bacteria</taxon>
        <taxon>Bacillati</taxon>
        <taxon>Actinomycetota</taxon>
        <taxon>Actinomycetes</taxon>
        <taxon>Mycobacteriales</taxon>
        <taxon>Mycobacteriaceae</taxon>
        <taxon>Mycolicibacterium</taxon>
    </lineage>
</organism>
<dbReference type="OrthoDB" id="68373at2"/>
<protein>
    <submittedName>
        <fullName evidence="1">Uncharacterized protein</fullName>
    </submittedName>
</protein>
<accession>A0A2A7MMQ5</accession>
<dbReference type="AlphaFoldDB" id="A0A2A7MMQ5"/>
<dbReference type="RefSeq" id="WP_097945611.1">
    <property type="nucleotide sequence ID" value="NZ_PDCP01000177.1"/>
</dbReference>
<proteinExistence type="predicted"/>
<comment type="caution">
    <text evidence="1">The sequence shown here is derived from an EMBL/GenBank/DDBJ whole genome shotgun (WGS) entry which is preliminary data.</text>
</comment>
<dbReference type="Proteomes" id="UP000220914">
    <property type="component" value="Unassembled WGS sequence"/>
</dbReference>
<keyword evidence="2" id="KW-1185">Reference proteome</keyword>